<proteinExistence type="predicted"/>
<dbReference type="RefSeq" id="WP_147341555.1">
    <property type="nucleotide sequence ID" value="NZ_QURH01001040.1"/>
</dbReference>
<name>A0A372J9K3_9ACTN</name>
<dbReference type="AlphaFoldDB" id="A0A372J9K3"/>
<protein>
    <submittedName>
        <fullName evidence="2">Uncharacterized protein</fullName>
    </submittedName>
</protein>
<organism evidence="2 3">
    <name type="scientific">Actinomadura logoneensis</name>
    <dbReference type="NCBI Taxonomy" id="2293572"/>
    <lineage>
        <taxon>Bacteria</taxon>
        <taxon>Bacillati</taxon>
        <taxon>Actinomycetota</taxon>
        <taxon>Actinomycetes</taxon>
        <taxon>Streptosporangiales</taxon>
        <taxon>Thermomonosporaceae</taxon>
        <taxon>Actinomadura</taxon>
    </lineage>
</organism>
<evidence type="ECO:0000313" key="2">
    <source>
        <dbReference type="EMBL" id="RFU36667.1"/>
    </source>
</evidence>
<sequence>MMPSPSPLPRRLPIAPPPARHEILASHLARLAALNGLDGDELWQRVTAPFPTLRRRTPDPDSLAALTGRPAWHLAGALLELRDPPPTWEAFRHHPADRLPTLRRPPPRRQGVPALSPPPLPLHPAPLLDRPTRLNKPGPFTEPGHELLKAQRQHPRLLRRRGWAATYDAVLTAFMICGARWGPRGKLDTDSTFVQQTIWDIRSYTLIPEGTERQTFSSSRGFAAIYPEAIELAPLVADPYWRKMAAGNGAELDLFLTQVRHRLRDPDYQPSPEADAVAHWIEQDCWRPPCPPPTTFAAAPGHRKPSQLNTPISSASLKRHDNALVWFTRKRQCGNLILHHRTIHPVLIREWSIEMEQYAGAIWQSQRTAKRFR</sequence>
<keyword evidence="3" id="KW-1185">Reference proteome</keyword>
<evidence type="ECO:0000313" key="3">
    <source>
        <dbReference type="Proteomes" id="UP000261811"/>
    </source>
</evidence>
<dbReference type="Proteomes" id="UP000261811">
    <property type="component" value="Unassembled WGS sequence"/>
</dbReference>
<evidence type="ECO:0000256" key="1">
    <source>
        <dbReference type="SAM" id="MobiDB-lite"/>
    </source>
</evidence>
<reference evidence="2 3" key="1">
    <citation type="submission" date="2018-08" db="EMBL/GenBank/DDBJ databases">
        <title>Actinomadura jelena sp. nov., a novel Actinomycete isolated from soil in Chad.</title>
        <authorList>
            <person name="Shi L."/>
        </authorList>
    </citation>
    <scope>NUCLEOTIDE SEQUENCE [LARGE SCALE GENOMIC DNA]</scope>
    <source>
        <strain evidence="2 3">NEAU-G17</strain>
    </source>
</reference>
<dbReference type="EMBL" id="QURH01001040">
    <property type="protein sequence ID" value="RFU36667.1"/>
    <property type="molecule type" value="Genomic_DNA"/>
</dbReference>
<feature type="region of interest" description="Disordered" evidence="1">
    <location>
        <begin position="89"/>
        <end position="121"/>
    </location>
</feature>
<accession>A0A372J9K3</accession>
<comment type="caution">
    <text evidence="2">The sequence shown here is derived from an EMBL/GenBank/DDBJ whole genome shotgun (WGS) entry which is preliminary data.</text>
</comment>
<dbReference type="OrthoDB" id="4966783at2"/>
<gene>
    <name evidence="2" type="ORF">DZF91_36915</name>
</gene>